<evidence type="ECO:0000313" key="4">
    <source>
        <dbReference type="Proteomes" id="UP000011087"/>
    </source>
</evidence>
<reference evidence="4" key="2">
    <citation type="submission" date="2012-11" db="EMBL/GenBank/DDBJ databases">
        <authorList>
            <person name="Kuo A."/>
            <person name="Curtis B.A."/>
            <person name="Tanifuji G."/>
            <person name="Burki F."/>
            <person name="Gruber A."/>
            <person name="Irimia M."/>
            <person name="Maruyama S."/>
            <person name="Arias M.C."/>
            <person name="Ball S.G."/>
            <person name="Gile G.H."/>
            <person name="Hirakawa Y."/>
            <person name="Hopkins J.F."/>
            <person name="Rensing S.A."/>
            <person name="Schmutz J."/>
            <person name="Symeonidi A."/>
            <person name="Elias M."/>
            <person name="Eveleigh R.J."/>
            <person name="Herman E.K."/>
            <person name="Klute M.J."/>
            <person name="Nakayama T."/>
            <person name="Obornik M."/>
            <person name="Reyes-Prieto A."/>
            <person name="Armbrust E.V."/>
            <person name="Aves S.J."/>
            <person name="Beiko R.G."/>
            <person name="Coutinho P."/>
            <person name="Dacks J.B."/>
            <person name="Durnford D.G."/>
            <person name="Fast N.M."/>
            <person name="Green B.R."/>
            <person name="Grisdale C."/>
            <person name="Hempe F."/>
            <person name="Henrissat B."/>
            <person name="Hoppner M.P."/>
            <person name="Ishida K.-I."/>
            <person name="Kim E."/>
            <person name="Koreny L."/>
            <person name="Kroth P.G."/>
            <person name="Liu Y."/>
            <person name="Malik S.-B."/>
            <person name="Maier U.G."/>
            <person name="McRose D."/>
            <person name="Mock T."/>
            <person name="Neilson J.A."/>
            <person name="Onodera N.T."/>
            <person name="Poole A.M."/>
            <person name="Pritham E.J."/>
            <person name="Richards T.A."/>
            <person name="Rocap G."/>
            <person name="Roy S.W."/>
            <person name="Sarai C."/>
            <person name="Schaack S."/>
            <person name="Shirato S."/>
            <person name="Slamovits C.H."/>
            <person name="Spencer D.F."/>
            <person name="Suzuki S."/>
            <person name="Worden A.Z."/>
            <person name="Zauner S."/>
            <person name="Barry K."/>
            <person name="Bell C."/>
            <person name="Bharti A.K."/>
            <person name="Crow J.A."/>
            <person name="Grimwood J."/>
            <person name="Kramer R."/>
            <person name="Lindquist E."/>
            <person name="Lucas S."/>
            <person name="Salamov A."/>
            <person name="McFadden G.I."/>
            <person name="Lane C.E."/>
            <person name="Keeling P.J."/>
            <person name="Gray M.W."/>
            <person name="Grigoriev I.V."/>
            <person name="Archibald J.M."/>
        </authorList>
    </citation>
    <scope>NUCLEOTIDE SEQUENCE</scope>
    <source>
        <strain evidence="4">CCMP2712</strain>
    </source>
</reference>
<dbReference type="OrthoDB" id="8300214at2759"/>
<dbReference type="EMBL" id="JH992988">
    <property type="protein sequence ID" value="EKX47774.1"/>
    <property type="molecule type" value="Genomic_DNA"/>
</dbReference>
<sequence length="146" mass="16726">MPAVRQACRRQFSSFKDNGSKIFCSKVIVKGDNHGGDGAFAACDIKQGELVERGIVRRIPGLDGMKNPYVFTWSDDVPNHVWAIGSGCATFYNTSYDPNTSMKRFFDEDRFEIFAIKDIKEGEELTHTYKSKKWRTCFVDDERLHK</sequence>
<gene>
    <name evidence="2" type="ORF">GUITHDRAFT_69157</name>
</gene>
<dbReference type="AlphaFoldDB" id="L1JI22"/>
<dbReference type="InterPro" id="IPR001214">
    <property type="entry name" value="SET_dom"/>
</dbReference>
<evidence type="ECO:0000313" key="3">
    <source>
        <dbReference type="EnsemblProtists" id="EKX47774"/>
    </source>
</evidence>
<dbReference type="InterPro" id="IPR046341">
    <property type="entry name" value="SET_dom_sf"/>
</dbReference>
<dbReference type="KEGG" id="gtt:GUITHDRAFT_69157"/>
<dbReference type="HOGENOM" id="CLU_1780976_0_0_1"/>
<protein>
    <recommendedName>
        <fullName evidence="1">SET domain-containing protein</fullName>
    </recommendedName>
</protein>
<dbReference type="OMA" id="CPYIFTW"/>
<dbReference type="Pfam" id="PF00856">
    <property type="entry name" value="SET"/>
    <property type="match status" value="1"/>
</dbReference>
<dbReference type="SUPFAM" id="SSF82199">
    <property type="entry name" value="SET domain"/>
    <property type="match status" value="1"/>
</dbReference>
<keyword evidence="4" id="KW-1185">Reference proteome</keyword>
<dbReference type="Gene3D" id="2.170.270.10">
    <property type="entry name" value="SET domain"/>
    <property type="match status" value="1"/>
</dbReference>
<dbReference type="PROSITE" id="PS50280">
    <property type="entry name" value="SET"/>
    <property type="match status" value="1"/>
</dbReference>
<evidence type="ECO:0000313" key="2">
    <source>
        <dbReference type="EMBL" id="EKX47774.1"/>
    </source>
</evidence>
<feature type="domain" description="SET" evidence="1">
    <location>
        <begin position="18"/>
        <end position="130"/>
    </location>
</feature>
<dbReference type="EnsemblProtists" id="EKX47774">
    <property type="protein sequence ID" value="EKX47774"/>
    <property type="gene ID" value="GUITHDRAFT_69157"/>
</dbReference>
<reference evidence="2 4" key="1">
    <citation type="journal article" date="2012" name="Nature">
        <title>Algal genomes reveal evolutionary mosaicism and the fate of nucleomorphs.</title>
        <authorList>
            <consortium name="DOE Joint Genome Institute"/>
            <person name="Curtis B.A."/>
            <person name="Tanifuji G."/>
            <person name="Burki F."/>
            <person name="Gruber A."/>
            <person name="Irimia M."/>
            <person name="Maruyama S."/>
            <person name="Arias M.C."/>
            <person name="Ball S.G."/>
            <person name="Gile G.H."/>
            <person name="Hirakawa Y."/>
            <person name="Hopkins J.F."/>
            <person name="Kuo A."/>
            <person name="Rensing S.A."/>
            <person name="Schmutz J."/>
            <person name="Symeonidi A."/>
            <person name="Elias M."/>
            <person name="Eveleigh R.J."/>
            <person name="Herman E.K."/>
            <person name="Klute M.J."/>
            <person name="Nakayama T."/>
            <person name="Obornik M."/>
            <person name="Reyes-Prieto A."/>
            <person name="Armbrust E.V."/>
            <person name="Aves S.J."/>
            <person name="Beiko R.G."/>
            <person name="Coutinho P."/>
            <person name="Dacks J.B."/>
            <person name="Durnford D.G."/>
            <person name="Fast N.M."/>
            <person name="Green B.R."/>
            <person name="Grisdale C.J."/>
            <person name="Hempel F."/>
            <person name="Henrissat B."/>
            <person name="Hoppner M.P."/>
            <person name="Ishida K."/>
            <person name="Kim E."/>
            <person name="Koreny L."/>
            <person name="Kroth P.G."/>
            <person name="Liu Y."/>
            <person name="Malik S.B."/>
            <person name="Maier U.G."/>
            <person name="McRose D."/>
            <person name="Mock T."/>
            <person name="Neilson J.A."/>
            <person name="Onodera N.T."/>
            <person name="Poole A.M."/>
            <person name="Pritham E.J."/>
            <person name="Richards T.A."/>
            <person name="Rocap G."/>
            <person name="Roy S.W."/>
            <person name="Sarai C."/>
            <person name="Schaack S."/>
            <person name="Shirato S."/>
            <person name="Slamovits C.H."/>
            <person name="Spencer D.F."/>
            <person name="Suzuki S."/>
            <person name="Worden A.Z."/>
            <person name="Zauner S."/>
            <person name="Barry K."/>
            <person name="Bell C."/>
            <person name="Bharti A.K."/>
            <person name="Crow J.A."/>
            <person name="Grimwood J."/>
            <person name="Kramer R."/>
            <person name="Lindquist E."/>
            <person name="Lucas S."/>
            <person name="Salamov A."/>
            <person name="McFadden G.I."/>
            <person name="Lane C.E."/>
            <person name="Keeling P.J."/>
            <person name="Gray M.W."/>
            <person name="Grigoriev I.V."/>
            <person name="Archibald J.M."/>
        </authorList>
    </citation>
    <scope>NUCLEOTIDE SEQUENCE</scope>
    <source>
        <strain evidence="2 4">CCMP2712</strain>
    </source>
</reference>
<reference evidence="3" key="3">
    <citation type="submission" date="2015-06" db="UniProtKB">
        <authorList>
            <consortium name="EnsemblProtists"/>
        </authorList>
    </citation>
    <scope>IDENTIFICATION</scope>
</reference>
<dbReference type="Proteomes" id="UP000011087">
    <property type="component" value="Unassembled WGS sequence"/>
</dbReference>
<name>L1JI22_GUITC</name>
<dbReference type="RefSeq" id="XP_005834754.1">
    <property type="nucleotide sequence ID" value="XM_005834697.1"/>
</dbReference>
<dbReference type="SMART" id="SM00317">
    <property type="entry name" value="SET"/>
    <property type="match status" value="1"/>
</dbReference>
<dbReference type="PaxDb" id="55529-EKX47774"/>
<dbReference type="GeneID" id="17304549"/>
<evidence type="ECO:0000259" key="1">
    <source>
        <dbReference type="PROSITE" id="PS50280"/>
    </source>
</evidence>
<accession>L1JI22</accession>
<organism evidence="2">
    <name type="scientific">Guillardia theta (strain CCMP2712)</name>
    <name type="common">Cryptophyte</name>
    <dbReference type="NCBI Taxonomy" id="905079"/>
    <lineage>
        <taxon>Eukaryota</taxon>
        <taxon>Cryptophyceae</taxon>
        <taxon>Pyrenomonadales</taxon>
        <taxon>Geminigeraceae</taxon>
        <taxon>Guillardia</taxon>
    </lineage>
</organism>
<dbReference type="eggNOG" id="ENOG502S5MI">
    <property type="taxonomic scope" value="Eukaryota"/>
</dbReference>
<proteinExistence type="predicted"/>